<keyword evidence="2" id="KW-1185">Reference proteome</keyword>
<reference evidence="1" key="1">
    <citation type="submission" date="2022-10" db="EMBL/GenBank/DDBJ databases">
        <title>Complete Genome of Trichothecium roseum strain YXFP-22015, a Plant Pathogen Isolated from Citrus.</title>
        <authorList>
            <person name="Wang Y."/>
            <person name="Zhu L."/>
        </authorList>
    </citation>
    <scope>NUCLEOTIDE SEQUENCE</scope>
    <source>
        <strain evidence="1">YXFP-22015</strain>
    </source>
</reference>
<comment type="caution">
    <text evidence="1">The sequence shown here is derived from an EMBL/GenBank/DDBJ whole genome shotgun (WGS) entry which is preliminary data.</text>
</comment>
<dbReference type="Proteomes" id="UP001163324">
    <property type="component" value="Chromosome 3"/>
</dbReference>
<protein>
    <submittedName>
        <fullName evidence="1">Uncharacterized protein</fullName>
    </submittedName>
</protein>
<evidence type="ECO:0000313" key="2">
    <source>
        <dbReference type="Proteomes" id="UP001163324"/>
    </source>
</evidence>
<gene>
    <name evidence="1" type="ORF">N3K66_003563</name>
</gene>
<organism evidence="1 2">
    <name type="scientific">Trichothecium roseum</name>
    <dbReference type="NCBI Taxonomy" id="47278"/>
    <lineage>
        <taxon>Eukaryota</taxon>
        <taxon>Fungi</taxon>
        <taxon>Dikarya</taxon>
        <taxon>Ascomycota</taxon>
        <taxon>Pezizomycotina</taxon>
        <taxon>Sordariomycetes</taxon>
        <taxon>Hypocreomycetidae</taxon>
        <taxon>Hypocreales</taxon>
        <taxon>Hypocreales incertae sedis</taxon>
        <taxon>Trichothecium</taxon>
    </lineage>
</organism>
<accession>A0ACC0V746</accession>
<evidence type="ECO:0000313" key="1">
    <source>
        <dbReference type="EMBL" id="KAI9901746.1"/>
    </source>
</evidence>
<sequence>MSYNMRRAPIACTYCRRRKKRCNGESPQCKACYLKGIKCIYSEPVTQRNEDAGADATSLSSRIEGVENLLQEHTKALVELRLQLRQQGQQQQRPQQSHEPAQPSPSKPHLYDANSSHSVFSERAMEAHQGNPPPFSIWGFNHTKSKRDAPRGNDGGGSDAAPSITIPLGHQTSVSNVLKLPQLRELLGEYPEEFFFKVEARRPRSAAAWDVMHSVMVDVPGAAGGGAEPSIDRSLGDAYLKSYLSRVHPYHPFIDADEIMSRYEDAASRGFTLVSDNPSALVLAVLALGATVTDPIDRAEKERTGERLFQRALKILFASWIFGFSGDVLASQALVLCALYFTYTVEPLMAWRLIHMASTSIQQSLSRCKDMLLTEPEVQTLTRLSWVCFNIESDILAEFHQPRSGIELLVDRMPFPNYGDDASPGHLYALAEISARSLLNRIHHSLFFTDSLTIYTGGGTLAEGTAAAAAPAVLNPNASLVRVCVELDRQLEAWYESLPDVIRPDLEGPRGAGAAPQGENRQAQVMRLRYWSAKQNIYRAFVIYVTSRSWDDDVAWVPTAVLEMCDACLQACRMFLLASSPLLSERTPYTFNTTQFCLSSVLILSMAARSPALRDRVKDIDNLQQRAICLLEPWAQPGCSIKSAHEIALLVASKQRFQD</sequence>
<proteinExistence type="predicted"/>
<dbReference type="EMBL" id="CM047942">
    <property type="protein sequence ID" value="KAI9901746.1"/>
    <property type="molecule type" value="Genomic_DNA"/>
</dbReference>
<name>A0ACC0V746_9HYPO</name>